<dbReference type="AlphaFoldDB" id="A0A4C1T751"/>
<protein>
    <submittedName>
        <fullName evidence="2">Uncharacterized protein</fullName>
    </submittedName>
</protein>
<reference evidence="2 3" key="1">
    <citation type="journal article" date="2019" name="Commun. Biol.">
        <title>The bagworm genome reveals a unique fibroin gene that provides high tensile strength.</title>
        <authorList>
            <person name="Kono N."/>
            <person name="Nakamura H."/>
            <person name="Ohtoshi R."/>
            <person name="Tomita M."/>
            <person name="Numata K."/>
            <person name="Arakawa K."/>
        </authorList>
    </citation>
    <scope>NUCLEOTIDE SEQUENCE [LARGE SCALE GENOMIC DNA]</scope>
</reference>
<evidence type="ECO:0000313" key="2">
    <source>
        <dbReference type="EMBL" id="GBP10025.1"/>
    </source>
</evidence>
<sequence length="287" mass="32475">MQSNRRALHDALENLFRTVPVTVQRMEFCPSELPTNDAMRRFNAPRPFLLLRRVPISRRCDAFVANFPAVEFRHHSRFAAIVATESQSLSLGAGLGVLLLQQKVPSSAWRPYRWPERAYEPLKSRGSQPLMDTRNSKGGTSASPAAQVRIGEDGRTEFVLRSRSVCKRHPQRLNNHCSGVVKNITMSASNAKTSEATKPTRGKKPPQSNYNHSLRVVKNESTRRSRTAFWPQLALAVYRAVNCQGPSSWVWNKRSRAGNALTQTDEAKDNRLVVDKLVYHEWTINGR</sequence>
<name>A0A4C1T751_EUMVA</name>
<accession>A0A4C1T751</accession>
<proteinExistence type="predicted"/>
<organism evidence="2 3">
    <name type="scientific">Eumeta variegata</name>
    <name type="common">Bagworm moth</name>
    <name type="synonym">Eumeta japonica</name>
    <dbReference type="NCBI Taxonomy" id="151549"/>
    <lineage>
        <taxon>Eukaryota</taxon>
        <taxon>Metazoa</taxon>
        <taxon>Ecdysozoa</taxon>
        <taxon>Arthropoda</taxon>
        <taxon>Hexapoda</taxon>
        <taxon>Insecta</taxon>
        <taxon>Pterygota</taxon>
        <taxon>Neoptera</taxon>
        <taxon>Endopterygota</taxon>
        <taxon>Lepidoptera</taxon>
        <taxon>Glossata</taxon>
        <taxon>Ditrysia</taxon>
        <taxon>Tineoidea</taxon>
        <taxon>Psychidae</taxon>
        <taxon>Oiketicinae</taxon>
        <taxon>Eumeta</taxon>
    </lineage>
</organism>
<comment type="caution">
    <text evidence="2">The sequence shown here is derived from an EMBL/GenBank/DDBJ whole genome shotgun (WGS) entry which is preliminary data.</text>
</comment>
<keyword evidence="3" id="KW-1185">Reference proteome</keyword>
<feature type="region of interest" description="Disordered" evidence="1">
    <location>
        <begin position="123"/>
        <end position="146"/>
    </location>
</feature>
<gene>
    <name evidence="2" type="ORF">EVAR_77474_1</name>
</gene>
<evidence type="ECO:0000313" key="3">
    <source>
        <dbReference type="Proteomes" id="UP000299102"/>
    </source>
</evidence>
<dbReference type="EMBL" id="BGZK01000039">
    <property type="protein sequence ID" value="GBP10025.1"/>
    <property type="molecule type" value="Genomic_DNA"/>
</dbReference>
<evidence type="ECO:0000256" key="1">
    <source>
        <dbReference type="SAM" id="MobiDB-lite"/>
    </source>
</evidence>
<feature type="compositionally biased region" description="Polar residues" evidence="1">
    <location>
        <begin position="188"/>
        <end position="197"/>
    </location>
</feature>
<dbReference type="Proteomes" id="UP000299102">
    <property type="component" value="Unassembled WGS sequence"/>
</dbReference>
<feature type="region of interest" description="Disordered" evidence="1">
    <location>
        <begin position="188"/>
        <end position="211"/>
    </location>
</feature>